<dbReference type="Proteomes" id="UP000182375">
    <property type="component" value="Unassembled WGS sequence"/>
</dbReference>
<dbReference type="AlphaFoldDB" id="A0A1H5FJD3"/>
<dbReference type="PROSITE" id="PS00815">
    <property type="entry name" value="AIPM_HOMOCIT_SYNTH_1"/>
    <property type="match status" value="1"/>
</dbReference>
<evidence type="ECO:0000256" key="2">
    <source>
        <dbReference type="RuleBase" id="RU003523"/>
    </source>
</evidence>
<dbReference type="PANTHER" id="PTHR42880:SF1">
    <property type="entry name" value="ISOPROPYLMALATE_HOMOCITRATE_CITRAMALATE SYNTHASE FAMILY PROTEIN"/>
    <property type="match status" value="1"/>
</dbReference>
<dbReference type="InterPro" id="IPR013785">
    <property type="entry name" value="Aldolase_TIM"/>
</dbReference>
<dbReference type="InterPro" id="IPR000891">
    <property type="entry name" value="PYR_CT"/>
</dbReference>
<dbReference type="PANTHER" id="PTHR42880">
    <property type="entry name" value="HOMOCITRATE SYNTHASE"/>
    <property type="match status" value="1"/>
</dbReference>
<reference evidence="4 5" key="1">
    <citation type="submission" date="2016-10" db="EMBL/GenBank/DDBJ databases">
        <authorList>
            <person name="de Groot N.N."/>
        </authorList>
    </citation>
    <scope>NUCLEOTIDE SEQUENCE [LARGE SCALE GENOMIC DNA]</scope>
    <source>
        <strain evidence="4 5">DSM 40306</strain>
    </source>
</reference>
<dbReference type="PROSITE" id="PS00816">
    <property type="entry name" value="AIPM_HOMOCIT_SYNTH_2"/>
    <property type="match status" value="1"/>
</dbReference>
<evidence type="ECO:0000259" key="3">
    <source>
        <dbReference type="PROSITE" id="PS50991"/>
    </source>
</evidence>
<dbReference type="PROSITE" id="PS50991">
    <property type="entry name" value="PYR_CT"/>
    <property type="match status" value="1"/>
</dbReference>
<name>A0A1H5FJD3_9ACTN</name>
<dbReference type="EMBL" id="FNTD01000004">
    <property type="protein sequence ID" value="SEE03505.1"/>
    <property type="molecule type" value="Genomic_DNA"/>
</dbReference>
<organism evidence="4 5">
    <name type="scientific">Streptomyces misionensis</name>
    <dbReference type="NCBI Taxonomy" id="67331"/>
    <lineage>
        <taxon>Bacteria</taxon>
        <taxon>Bacillati</taxon>
        <taxon>Actinomycetota</taxon>
        <taxon>Actinomycetes</taxon>
        <taxon>Kitasatosporales</taxon>
        <taxon>Streptomycetaceae</taxon>
        <taxon>Streptomyces</taxon>
    </lineage>
</organism>
<comment type="similarity">
    <text evidence="2">Belongs to the alpha-IPM synthase/homocitrate synthase family.</text>
</comment>
<dbReference type="Gene3D" id="3.20.20.70">
    <property type="entry name" value="Aldolase class I"/>
    <property type="match status" value="1"/>
</dbReference>
<accession>A0A1H5FJD3</accession>
<dbReference type="Gene3D" id="1.10.238.260">
    <property type="match status" value="1"/>
</dbReference>
<dbReference type="InterPro" id="IPR013477">
    <property type="entry name" value="NifV/FrbC"/>
</dbReference>
<feature type="domain" description="Pyruvate carboxyltransferase" evidence="3">
    <location>
        <begin position="5"/>
        <end position="256"/>
    </location>
</feature>
<dbReference type="GO" id="GO:0019752">
    <property type="term" value="P:carboxylic acid metabolic process"/>
    <property type="evidence" value="ECO:0007669"/>
    <property type="project" value="InterPro"/>
</dbReference>
<dbReference type="GeneID" id="95515724"/>
<dbReference type="GO" id="GO:0046912">
    <property type="term" value="F:acyltransferase activity, acyl groups converted into alkyl on transfer"/>
    <property type="evidence" value="ECO:0007669"/>
    <property type="project" value="InterPro"/>
</dbReference>
<dbReference type="Pfam" id="PF22617">
    <property type="entry name" value="HCS_D2"/>
    <property type="match status" value="1"/>
</dbReference>
<dbReference type="CDD" id="cd07939">
    <property type="entry name" value="DRE_TIM_NifV"/>
    <property type="match status" value="1"/>
</dbReference>
<proteinExistence type="inferred from homology"/>
<dbReference type="SUPFAM" id="SSF51569">
    <property type="entry name" value="Aldolase"/>
    <property type="match status" value="1"/>
</dbReference>
<evidence type="ECO:0000313" key="4">
    <source>
        <dbReference type="EMBL" id="SEE03505.1"/>
    </source>
</evidence>
<protein>
    <submittedName>
        <fullName evidence="4">Homocitrate synthase NifV</fullName>
    </submittedName>
</protein>
<sequence length="376" mass="40876">MRDDLILEDTTLRDGEQTPGVALSAEKKVKIFNALVDAGVRWIEPGIPTMGGEEVRALKEMLERRDEVTLIGWNRGVRSDVQKSIDLGFRAVHIGLPTSDNHLKNSVRRDRAWLLSTAQDMVKMAKDQGCFVSISAEDIGRTEPEFLKEYAVAVAEAGADRLRLSDTIGILSPSQYAERVRAITGVCDIDLQAHCHNDFGMAVANTLAAIEAGVRYFHVTVNGIGERAGMADLAQVVMSLLQWYDVDLGIDTSRLTALSRLVSHACGFPSSPWQPIVGPNVFAHESGIHTTGMLRDSSTFEPFPPDRVGGERKLLVGKHSGRGVIAHALGEDGADLEADVLDELLREVRAEAIATGGTVPAHRLREMAGKARAAQR</sequence>
<dbReference type="RefSeq" id="WP_079172489.1">
    <property type="nucleotide sequence ID" value="NZ_FNTD01000004.1"/>
</dbReference>
<dbReference type="InterPro" id="IPR054691">
    <property type="entry name" value="LeuA/HCS_post-cat"/>
</dbReference>
<dbReference type="STRING" id="67331.SAMN04490357_6696"/>
<dbReference type="Pfam" id="PF00682">
    <property type="entry name" value="HMGL-like"/>
    <property type="match status" value="1"/>
</dbReference>
<evidence type="ECO:0000256" key="1">
    <source>
        <dbReference type="ARBA" id="ARBA00022679"/>
    </source>
</evidence>
<evidence type="ECO:0000313" key="5">
    <source>
        <dbReference type="Proteomes" id="UP000182375"/>
    </source>
</evidence>
<dbReference type="InterPro" id="IPR002034">
    <property type="entry name" value="AIPM/Hcit_synth_CS"/>
</dbReference>
<gene>
    <name evidence="4" type="ORF">SAMN04490357_6696</name>
</gene>
<keyword evidence="1 2" id="KW-0808">Transferase</keyword>